<evidence type="ECO:0000256" key="1">
    <source>
        <dbReference type="ARBA" id="ARBA00010638"/>
    </source>
</evidence>
<dbReference type="PIRSF" id="PIRSF006806">
    <property type="entry name" value="FTHF_cligase"/>
    <property type="match status" value="1"/>
</dbReference>
<organism evidence="6">
    <name type="scientific">Lentimicrobium saccharophilum</name>
    <dbReference type="NCBI Taxonomy" id="1678841"/>
    <lineage>
        <taxon>Bacteria</taxon>
        <taxon>Pseudomonadati</taxon>
        <taxon>Bacteroidota</taxon>
        <taxon>Bacteroidia</taxon>
        <taxon>Bacteroidales</taxon>
        <taxon>Lentimicrobiaceae</taxon>
        <taxon>Lentimicrobium</taxon>
    </lineage>
</organism>
<comment type="catalytic activity">
    <reaction evidence="5">
        <text>(6S)-5-formyl-5,6,7,8-tetrahydrofolate + ATP = (6R)-5,10-methenyltetrahydrofolate + ADP + phosphate</text>
        <dbReference type="Rhea" id="RHEA:10488"/>
        <dbReference type="ChEBI" id="CHEBI:30616"/>
        <dbReference type="ChEBI" id="CHEBI:43474"/>
        <dbReference type="ChEBI" id="CHEBI:57455"/>
        <dbReference type="ChEBI" id="CHEBI:57457"/>
        <dbReference type="ChEBI" id="CHEBI:456216"/>
        <dbReference type="EC" id="6.3.3.2"/>
    </reaction>
</comment>
<dbReference type="PANTHER" id="PTHR23407:SF1">
    <property type="entry name" value="5-FORMYLTETRAHYDROFOLATE CYCLO-LIGASE"/>
    <property type="match status" value="1"/>
</dbReference>
<comment type="similarity">
    <text evidence="1 5">Belongs to the 5-formyltetrahydrofolate cyclo-ligase family.</text>
</comment>
<dbReference type="EC" id="6.3.3.2" evidence="5"/>
<keyword evidence="5" id="KW-0479">Metal-binding</keyword>
<keyword evidence="5" id="KW-0460">Magnesium</keyword>
<dbReference type="GO" id="GO:0030272">
    <property type="term" value="F:5-formyltetrahydrofolate cyclo-ligase activity"/>
    <property type="evidence" value="ECO:0007669"/>
    <property type="project" value="UniProtKB-EC"/>
</dbReference>
<evidence type="ECO:0000313" key="6">
    <source>
        <dbReference type="EMBL" id="GAP44898.1"/>
    </source>
</evidence>
<evidence type="ECO:0000256" key="3">
    <source>
        <dbReference type="ARBA" id="ARBA00022840"/>
    </source>
</evidence>
<dbReference type="Pfam" id="PF01812">
    <property type="entry name" value="5-FTHF_cyc-lig"/>
    <property type="match status" value="1"/>
</dbReference>
<dbReference type="STRING" id="1678841.TBC1_12712"/>
<name>A0A0S7C2P1_9BACT</name>
<dbReference type="GO" id="GO:0009396">
    <property type="term" value="P:folic acid-containing compound biosynthetic process"/>
    <property type="evidence" value="ECO:0007669"/>
    <property type="project" value="TreeGrafter"/>
</dbReference>
<evidence type="ECO:0000313" key="7">
    <source>
        <dbReference type="Proteomes" id="UP000053091"/>
    </source>
</evidence>
<dbReference type="NCBIfam" id="TIGR02727">
    <property type="entry name" value="MTHFS_bact"/>
    <property type="match status" value="1"/>
</dbReference>
<keyword evidence="7" id="KW-1185">Reference proteome</keyword>
<keyword evidence="3 4" id="KW-0067">ATP-binding</keyword>
<dbReference type="GO" id="GO:0046872">
    <property type="term" value="F:metal ion binding"/>
    <property type="evidence" value="ECO:0007669"/>
    <property type="project" value="UniProtKB-KW"/>
</dbReference>
<dbReference type="SUPFAM" id="SSF100950">
    <property type="entry name" value="NagB/RpiA/CoA transferase-like"/>
    <property type="match status" value="1"/>
</dbReference>
<dbReference type="GO" id="GO:0035999">
    <property type="term" value="P:tetrahydrofolate interconversion"/>
    <property type="evidence" value="ECO:0007669"/>
    <property type="project" value="TreeGrafter"/>
</dbReference>
<sequence length="201" mass="23005">MHSILNMDSFTIIAEKTELRRTISRLKAAQSPQQYLEASAIITGSLEMLPEFRNAKTVLAYWSYKGEVHTHDLIRKWAEKKRILLPSVNGDEMLIRQYLGDDSLVPGEMFGIPEPAGPVFTDYNEIDLVIIPGIAFDRKNNRMGRGKAYYDRFLGKINAFKAGICFSFQLFETIPADEHDILMDTVITEVSQNERRAFLRN</sequence>
<dbReference type="GO" id="GO:0005524">
    <property type="term" value="F:ATP binding"/>
    <property type="evidence" value="ECO:0007669"/>
    <property type="project" value="UniProtKB-KW"/>
</dbReference>
<proteinExistence type="inferred from homology"/>
<dbReference type="RefSeq" id="WP_236695683.1">
    <property type="nucleotide sequence ID" value="NZ_DF968183.1"/>
</dbReference>
<dbReference type="AlphaFoldDB" id="A0A0S7C2P1"/>
<dbReference type="InterPro" id="IPR037171">
    <property type="entry name" value="NagB/RpiA_transferase-like"/>
</dbReference>
<comment type="cofactor">
    <cofactor evidence="5">
        <name>Mg(2+)</name>
        <dbReference type="ChEBI" id="CHEBI:18420"/>
    </cofactor>
</comment>
<evidence type="ECO:0000256" key="2">
    <source>
        <dbReference type="ARBA" id="ARBA00022741"/>
    </source>
</evidence>
<protein>
    <recommendedName>
        <fullName evidence="5">5-formyltetrahydrofolate cyclo-ligase</fullName>
        <ecNumber evidence="5">6.3.3.2</ecNumber>
    </recommendedName>
</protein>
<dbReference type="InterPro" id="IPR024185">
    <property type="entry name" value="FTHF_cligase-like_sf"/>
</dbReference>
<reference evidence="6" key="1">
    <citation type="journal article" date="2015" name="Genome Announc.">
        <title>Draft Genome Sequence of Bacteroidales Strain TBC1, a Novel Isolate from a Methanogenic Wastewater Treatment System.</title>
        <authorList>
            <person name="Tourlousse D.M."/>
            <person name="Matsuura N."/>
            <person name="Sun L."/>
            <person name="Toyonaga M."/>
            <person name="Kuroda K."/>
            <person name="Ohashi A."/>
            <person name="Cruz R."/>
            <person name="Yamaguchi T."/>
            <person name="Sekiguchi Y."/>
        </authorList>
    </citation>
    <scope>NUCLEOTIDE SEQUENCE [LARGE SCALE GENOMIC DNA]</scope>
    <source>
        <strain evidence="6">TBC1</strain>
    </source>
</reference>
<gene>
    <name evidence="6" type="ORF">TBC1_12712</name>
</gene>
<evidence type="ECO:0000256" key="5">
    <source>
        <dbReference type="RuleBase" id="RU361279"/>
    </source>
</evidence>
<keyword evidence="2 4" id="KW-0547">Nucleotide-binding</keyword>
<dbReference type="InterPro" id="IPR002698">
    <property type="entry name" value="FTHF_cligase"/>
</dbReference>
<dbReference type="Gene3D" id="3.40.50.10420">
    <property type="entry name" value="NagB/RpiA/CoA transferase-like"/>
    <property type="match status" value="1"/>
</dbReference>
<accession>A0A0S7C2P1</accession>
<evidence type="ECO:0000256" key="4">
    <source>
        <dbReference type="PIRSR" id="PIRSR006806-1"/>
    </source>
</evidence>
<feature type="binding site" evidence="4">
    <location>
        <begin position="16"/>
        <end position="20"/>
    </location>
    <ligand>
        <name>ATP</name>
        <dbReference type="ChEBI" id="CHEBI:30616"/>
    </ligand>
</feature>
<dbReference type="PANTHER" id="PTHR23407">
    <property type="entry name" value="ATPASE INHIBITOR/5-FORMYLTETRAHYDROFOLATE CYCLO-LIGASE"/>
    <property type="match status" value="1"/>
</dbReference>
<dbReference type="Proteomes" id="UP000053091">
    <property type="component" value="Unassembled WGS sequence"/>
</dbReference>
<dbReference type="EMBL" id="DF968183">
    <property type="protein sequence ID" value="GAP44898.1"/>
    <property type="molecule type" value="Genomic_DNA"/>
</dbReference>
<feature type="binding site" evidence="4">
    <location>
        <position position="67"/>
    </location>
    <ligand>
        <name>substrate</name>
    </ligand>
</feature>
<feature type="binding site" evidence="4">
    <location>
        <begin position="142"/>
        <end position="150"/>
    </location>
    <ligand>
        <name>ATP</name>
        <dbReference type="ChEBI" id="CHEBI:30616"/>
    </ligand>
</feature>